<feature type="domain" description="ABC transmembrane type-1" evidence="9">
    <location>
        <begin position="13"/>
        <end position="207"/>
    </location>
</feature>
<evidence type="ECO:0000313" key="11">
    <source>
        <dbReference type="Proteomes" id="UP000616608"/>
    </source>
</evidence>
<keyword evidence="4" id="KW-1003">Cell membrane</keyword>
<dbReference type="FunFam" id="1.10.3720.10:FF:000002">
    <property type="entry name" value="D-methionine ABC transporter permease MetI"/>
    <property type="match status" value="1"/>
</dbReference>
<evidence type="ECO:0000256" key="2">
    <source>
        <dbReference type="ARBA" id="ARBA00007069"/>
    </source>
</evidence>
<dbReference type="RefSeq" id="WP_188615676.1">
    <property type="nucleotide sequence ID" value="NZ_BMJT01000011.1"/>
</dbReference>
<reference evidence="10" key="2">
    <citation type="submission" date="2020-09" db="EMBL/GenBank/DDBJ databases">
        <authorList>
            <person name="Sun Q."/>
            <person name="Zhou Y."/>
        </authorList>
    </citation>
    <scope>NUCLEOTIDE SEQUENCE</scope>
    <source>
        <strain evidence="10">CGMCC 1.15760</strain>
    </source>
</reference>
<dbReference type="Pfam" id="PF00528">
    <property type="entry name" value="BPD_transp_1"/>
    <property type="match status" value="1"/>
</dbReference>
<gene>
    <name evidence="10" type="primary">sfbC</name>
    <name evidence="10" type="ORF">GCM10007425_27860</name>
</gene>
<sequence>MLLDMAGEFQTALWETAWMLGIATLFSIIIGVPLGIFLFATSKGMFWQNKMIQSLAGTIINIFRSLPYMILLILLIPLTKWLLGTTTGPTAASISLTIAGIPFYARLVETALREIDRGVIEAAEACGASSWLIIKEVLIPEAKSGMIAGLTITMISLLGYSAMAGMIGGGGLGDLAIRFGYHRFQTEVMIATVIILIILVQLIQWLGDRLAKRAKKVAQS</sequence>
<feature type="transmembrane region" description="Helical" evidence="8">
    <location>
        <begin position="89"/>
        <end position="107"/>
    </location>
</feature>
<dbReference type="AlphaFoldDB" id="A0A917LJM3"/>
<dbReference type="PROSITE" id="PS50928">
    <property type="entry name" value="ABC_TM1"/>
    <property type="match status" value="1"/>
</dbReference>
<dbReference type="PANTHER" id="PTHR30450:SF1">
    <property type="entry name" value="D-METHIONINE TRANSPORT SYSTEM PERMEASE PROTEIN METI-RELATED"/>
    <property type="match status" value="1"/>
</dbReference>
<dbReference type="GO" id="GO:0048473">
    <property type="term" value="P:D-methionine transmembrane transport"/>
    <property type="evidence" value="ECO:0007669"/>
    <property type="project" value="TreeGrafter"/>
</dbReference>
<feature type="transmembrane region" description="Helical" evidence="8">
    <location>
        <begin position="20"/>
        <end position="41"/>
    </location>
</feature>
<keyword evidence="6 8" id="KW-1133">Transmembrane helix</keyword>
<reference evidence="10" key="1">
    <citation type="journal article" date="2014" name="Int. J. Syst. Evol. Microbiol.">
        <title>Complete genome sequence of Corynebacterium casei LMG S-19264T (=DSM 44701T), isolated from a smear-ripened cheese.</title>
        <authorList>
            <consortium name="US DOE Joint Genome Institute (JGI-PGF)"/>
            <person name="Walter F."/>
            <person name="Albersmeier A."/>
            <person name="Kalinowski J."/>
            <person name="Ruckert C."/>
        </authorList>
    </citation>
    <scope>NUCLEOTIDE SEQUENCE</scope>
    <source>
        <strain evidence="10">CGMCC 1.15760</strain>
    </source>
</reference>
<keyword evidence="3 8" id="KW-0813">Transport</keyword>
<evidence type="ECO:0000256" key="5">
    <source>
        <dbReference type="ARBA" id="ARBA00022692"/>
    </source>
</evidence>
<keyword evidence="11" id="KW-1185">Reference proteome</keyword>
<evidence type="ECO:0000313" key="10">
    <source>
        <dbReference type="EMBL" id="GGG31652.1"/>
    </source>
</evidence>
<dbReference type="InterPro" id="IPR035906">
    <property type="entry name" value="MetI-like_sf"/>
</dbReference>
<dbReference type="CDD" id="cd06261">
    <property type="entry name" value="TM_PBP2"/>
    <property type="match status" value="1"/>
</dbReference>
<evidence type="ECO:0000259" key="9">
    <source>
        <dbReference type="PROSITE" id="PS50928"/>
    </source>
</evidence>
<dbReference type="InterPro" id="IPR051322">
    <property type="entry name" value="AA_ABC_Transporter_Permease"/>
</dbReference>
<dbReference type="InterPro" id="IPR000515">
    <property type="entry name" value="MetI-like"/>
</dbReference>
<keyword evidence="7 8" id="KW-0472">Membrane</keyword>
<evidence type="ECO:0000256" key="1">
    <source>
        <dbReference type="ARBA" id="ARBA00004651"/>
    </source>
</evidence>
<organism evidence="10 11">
    <name type="scientific">Lysinibacillus alkalisoli</name>
    <dbReference type="NCBI Taxonomy" id="1911548"/>
    <lineage>
        <taxon>Bacteria</taxon>
        <taxon>Bacillati</taxon>
        <taxon>Bacillota</taxon>
        <taxon>Bacilli</taxon>
        <taxon>Bacillales</taxon>
        <taxon>Bacillaceae</taxon>
        <taxon>Lysinibacillus</taxon>
    </lineage>
</organism>
<evidence type="ECO:0000256" key="7">
    <source>
        <dbReference type="ARBA" id="ARBA00023136"/>
    </source>
</evidence>
<dbReference type="GO" id="GO:0005886">
    <property type="term" value="C:plasma membrane"/>
    <property type="evidence" value="ECO:0007669"/>
    <property type="project" value="UniProtKB-SubCell"/>
</dbReference>
<dbReference type="SUPFAM" id="SSF161098">
    <property type="entry name" value="MetI-like"/>
    <property type="match status" value="1"/>
</dbReference>
<dbReference type="PANTHER" id="PTHR30450">
    <property type="entry name" value="ABC TRANSPORTER PERMEASE"/>
    <property type="match status" value="1"/>
</dbReference>
<feature type="transmembrane region" description="Helical" evidence="8">
    <location>
        <begin position="62"/>
        <end position="83"/>
    </location>
</feature>
<dbReference type="Gene3D" id="1.10.3720.10">
    <property type="entry name" value="MetI-like"/>
    <property type="match status" value="1"/>
</dbReference>
<accession>A0A917LJM3</accession>
<evidence type="ECO:0000256" key="6">
    <source>
        <dbReference type="ARBA" id="ARBA00022989"/>
    </source>
</evidence>
<evidence type="ECO:0000256" key="3">
    <source>
        <dbReference type="ARBA" id="ARBA00022448"/>
    </source>
</evidence>
<comment type="caution">
    <text evidence="10">The sequence shown here is derived from an EMBL/GenBank/DDBJ whole genome shotgun (WGS) entry which is preliminary data.</text>
</comment>
<name>A0A917LJM3_9BACI</name>
<proteinExistence type="inferred from homology"/>
<dbReference type="EMBL" id="BMJT01000011">
    <property type="protein sequence ID" value="GGG31652.1"/>
    <property type="molecule type" value="Genomic_DNA"/>
</dbReference>
<comment type="subcellular location">
    <subcellularLocation>
        <location evidence="1 8">Cell membrane</location>
        <topology evidence="1 8">Multi-pass membrane protein</topology>
    </subcellularLocation>
</comment>
<feature type="transmembrane region" description="Helical" evidence="8">
    <location>
        <begin position="188"/>
        <end position="206"/>
    </location>
</feature>
<keyword evidence="5 8" id="KW-0812">Transmembrane</keyword>
<evidence type="ECO:0000256" key="4">
    <source>
        <dbReference type="ARBA" id="ARBA00022475"/>
    </source>
</evidence>
<evidence type="ECO:0000256" key="8">
    <source>
        <dbReference type="RuleBase" id="RU363032"/>
    </source>
</evidence>
<protein>
    <submittedName>
        <fullName evidence="10">ABC transporter permease</fullName>
    </submittedName>
</protein>
<feature type="transmembrane region" description="Helical" evidence="8">
    <location>
        <begin position="145"/>
        <end position="168"/>
    </location>
</feature>
<comment type="similarity">
    <text evidence="2">Belongs to the binding-protein-dependent transport system permease family. CysTW subfamily.</text>
</comment>
<dbReference type="Proteomes" id="UP000616608">
    <property type="component" value="Unassembled WGS sequence"/>
</dbReference>